<feature type="domain" description="HTH arsR-type" evidence="4">
    <location>
        <begin position="1"/>
        <end position="82"/>
    </location>
</feature>
<sequence length="206" mass="23893">MASGTTKDKILELLKKEVTLTVNDLTNLLNITHMAVRKHLNMLERDGLIQSREVKQSMGRPLQTFSLSEKGERLFPKNYEGMSVEFLKDIKDLHGEDAIYYLFKKREARQTQSSLVRMEYKSNEEKINEMVNIQNEKGYMADVSQIDDTTYEITEYNCPILAVAKEFKVACHCETDMFKNVLETDKVKRTCCKTEGNAHCKFLIQF</sequence>
<keyword evidence="2" id="KW-0238">DNA-binding</keyword>
<reference evidence="5" key="1">
    <citation type="journal article" date="2014" name="Int. J. Syst. Evol. Microbiol.">
        <title>Complete genome sequence of Corynebacterium casei LMG S-19264T (=DSM 44701T), isolated from a smear-ripened cheese.</title>
        <authorList>
            <consortium name="US DOE Joint Genome Institute (JGI-PGF)"/>
            <person name="Walter F."/>
            <person name="Albersmeier A."/>
            <person name="Kalinowski J."/>
            <person name="Ruckert C."/>
        </authorList>
    </citation>
    <scope>NUCLEOTIDE SEQUENCE</scope>
    <source>
        <strain evidence="5">CGMCC 1.12777</strain>
    </source>
</reference>
<dbReference type="CDD" id="cd00090">
    <property type="entry name" value="HTH_ARSR"/>
    <property type="match status" value="1"/>
</dbReference>
<dbReference type="SMART" id="SM00420">
    <property type="entry name" value="HTH_DEOR"/>
    <property type="match status" value="1"/>
</dbReference>
<evidence type="ECO:0000256" key="3">
    <source>
        <dbReference type="ARBA" id="ARBA00023163"/>
    </source>
</evidence>
<accession>A0A8J3EIU9</accession>
<dbReference type="GO" id="GO:0003677">
    <property type="term" value="F:DNA binding"/>
    <property type="evidence" value="ECO:0007669"/>
    <property type="project" value="UniProtKB-KW"/>
</dbReference>
<dbReference type="PANTHER" id="PTHR30363:SF28">
    <property type="entry name" value="TRANSCRIPTIONAL REGULATORY PROTEIN-RELATED"/>
    <property type="match status" value="1"/>
</dbReference>
<dbReference type="SUPFAM" id="SSF46785">
    <property type="entry name" value="Winged helix' DNA-binding domain"/>
    <property type="match status" value="1"/>
</dbReference>
<dbReference type="GO" id="GO:0003700">
    <property type="term" value="F:DNA-binding transcription factor activity"/>
    <property type="evidence" value="ECO:0007669"/>
    <property type="project" value="InterPro"/>
</dbReference>
<dbReference type="RefSeq" id="WP_188494934.1">
    <property type="nucleotide sequence ID" value="NZ_BMFV01000001.1"/>
</dbReference>
<dbReference type="Gene3D" id="1.10.10.10">
    <property type="entry name" value="Winged helix-like DNA-binding domain superfamily/Winged helix DNA-binding domain"/>
    <property type="match status" value="1"/>
</dbReference>
<dbReference type="InterPro" id="IPR011991">
    <property type="entry name" value="ArsR-like_HTH"/>
</dbReference>
<dbReference type="PROSITE" id="PS50987">
    <property type="entry name" value="HTH_ARSR_2"/>
    <property type="match status" value="1"/>
</dbReference>
<gene>
    <name evidence="5" type="ORF">GCM10007096_00720</name>
</gene>
<evidence type="ECO:0000313" key="6">
    <source>
        <dbReference type="Proteomes" id="UP000656813"/>
    </source>
</evidence>
<evidence type="ECO:0000313" key="5">
    <source>
        <dbReference type="EMBL" id="GGH73464.1"/>
    </source>
</evidence>
<reference evidence="5" key="2">
    <citation type="submission" date="2020-09" db="EMBL/GenBank/DDBJ databases">
        <authorList>
            <person name="Sun Q."/>
            <person name="Zhou Y."/>
        </authorList>
    </citation>
    <scope>NUCLEOTIDE SEQUENCE</scope>
    <source>
        <strain evidence="5">CGMCC 1.12777</strain>
    </source>
</reference>
<dbReference type="InterPro" id="IPR050313">
    <property type="entry name" value="Carb_Metab_HTH_regulators"/>
</dbReference>
<dbReference type="InterPro" id="IPR036390">
    <property type="entry name" value="WH_DNA-bd_sf"/>
</dbReference>
<proteinExistence type="predicted"/>
<evidence type="ECO:0000259" key="4">
    <source>
        <dbReference type="PROSITE" id="PS50987"/>
    </source>
</evidence>
<comment type="caution">
    <text evidence="5">The sequence shown here is derived from an EMBL/GenBank/DDBJ whole genome shotgun (WGS) entry which is preliminary data.</text>
</comment>
<dbReference type="AlphaFoldDB" id="A0A8J3EIU9"/>
<keyword evidence="6" id="KW-1185">Reference proteome</keyword>
<dbReference type="Pfam" id="PF08220">
    <property type="entry name" value="HTH_DeoR"/>
    <property type="match status" value="1"/>
</dbReference>
<dbReference type="InterPro" id="IPR001034">
    <property type="entry name" value="DeoR_HTH"/>
</dbReference>
<dbReference type="InterPro" id="IPR036388">
    <property type="entry name" value="WH-like_DNA-bd_sf"/>
</dbReference>
<evidence type="ECO:0000256" key="1">
    <source>
        <dbReference type="ARBA" id="ARBA00023015"/>
    </source>
</evidence>
<evidence type="ECO:0000256" key="2">
    <source>
        <dbReference type="ARBA" id="ARBA00023125"/>
    </source>
</evidence>
<organism evidence="5 6">
    <name type="scientific">Pullulanibacillus pueri</name>
    <dbReference type="NCBI Taxonomy" id="1437324"/>
    <lineage>
        <taxon>Bacteria</taxon>
        <taxon>Bacillati</taxon>
        <taxon>Bacillota</taxon>
        <taxon>Bacilli</taxon>
        <taxon>Bacillales</taxon>
        <taxon>Sporolactobacillaceae</taxon>
        <taxon>Pullulanibacillus</taxon>
    </lineage>
</organism>
<keyword evidence="3" id="KW-0804">Transcription</keyword>
<dbReference type="Proteomes" id="UP000656813">
    <property type="component" value="Unassembled WGS sequence"/>
</dbReference>
<protein>
    <submittedName>
        <fullName evidence="5">DeoR family transcriptional regulator</fullName>
    </submittedName>
</protein>
<name>A0A8J3EIU9_9BACL</name>
<dbReference type="InterPro" id="IPR001845">
    <property type="entry name" value="HTH_ArsR_DNA-bd_dom"/>
</dbReference>
<dbReference type="PANTHER" id="PTHR30363">
    <property type="entry name" value="HTH-TYPE TRANSCRIPTIONAL REGULATOR SRLR-RELATED"/>
    <property type="match status" value="1"/>
</dbReference>
<keyword evidence="1" id="KW-0805">Transcription regulation</keyword>
<dbReference type="EMBL" id="BMFV01000001">
    <property type="protein sequence ID" value="GGH73464.1"/>
    <property type="molecule type" value="Genomic_DNA"/>
</dbReference>